<evidence type="ECO:0000256" key="2">
    <source>
        <dbReference type="ARBA" id="ARBA00009425"/>
    </source>
</evidence>
<comment type="similarity">
    <text evidence="2">Belongs to the CPA3 antiporters (TC 2.A.63) subunit B family.</text>
</comment>
<dbReference type="NCBIfam" id="NF009161">
    <property type="entry name" value="PRK12507.1"/>
    <property type="match status" value="1"/>
</dbReference>
<dbReference type="InterPro" id="IPR025383">
    <property type="entry name" value="MrpA_C/MbhD"/>
</dbReference>
<keyword evidence="6 7" id="KW-0472">Membrane</keyword>
<keyword evidence="3" id="KW-1003">Cell membrane</keyword>
<keyword evidence="4 7" id="KW-0812">Transmembrane</keyword>
<feature type="transmembrane region" description="Helical" evidence="7">
    <location>
        <begin position="297"/>
        <end position="319"/>
    </location>
</feature>
<name>A0A1G6ZST2_9BACT</name>
<dbReference type="InterPro" id="IPR050622">
    <property type="entry name" value="CPA3_antiporter_subunitB"/>
</dbReference>
<evidence type="ECO:0000256" key="3">
    <source>
        <dbReference type="ARBA" id="ARBA00022475"/>
    </source>
</evidence>
<evidence type="ECO:0000256" key="4">
    <source>
        <dbReference type="ARBA" id="ARBA00022692"/>
    </source>
</evidence>
<evidence type="ECO:0000256" key="5">
    <source>
        <dbReference type="ARBA" id="ARBA00022989"/>
    </source>
</evidence>
<gene>
    <name evidence="11" type="ORF">SAMN05661003_103113</name>
</gene>
<organism evidence="11 12">
    <name type="scientific">Desulfuromonas thiophila</name>
    <dbReference type="NCBI Taxonomy" id="57664"/>
    <lineage>
        <taxon>Bacteria</taxon>
        <taxon>Pseudomonadati</taxon>
        <taxon>Thermodesulfobacteriota</taxon>
        <taxon>Desulfuromonadia</taxon>
        <taxon>Desulfuromonadales</taxon>
        <taxon>Desulfuromonadaceae</taxon>
        <taxon>Desulfuromonas</taxon>
    </lineage>
</organism>
<dbReference type="Proteomes" id="UP000243205">
    <property type="component" value="Unassembled WGS sequence"/>
</dbReference>
<dbReference type="PANTHER" id="PTHR33932:SF4">
    <property type="entry name" value="NA(+)_H(+) ANTIPORTER SUBUNIT B"/>
    <property type="match status" value="1"/>
</dbReference>
<dbReference type="STRING" id="57664.SAMN05661003_103113"/>
<dbReference type="RefSeq" id="WP_092076686.1">
    <property type="nucleotide sequence ID" value="NZ_FNAQ01000003.1"/>
</dbReference>
<comment type="subcellular location">
    <subcellularLocation>
        <location evidence="1">Cell membrane</location>
        <topology evidence="1">Multi-pass membrane protein</topology>
    </subcellularLocation>
</comment>
<keyword evidence="12" id="KW-1185">Reference proteome</keyword>
<feature type="transmembrane region" description="Helical" evidence="7">
    <location>
        <begin position="223"/>
        <end position="242"/>
    </location>
</feature>
<evidence type="ECO:0000259" key="10">
    <source>
        <dbReference type="Pfam" id="PF20501"/>
    </source>
</evidence>
<dbReference type="NCBIfam" id="NF009162">
    <property type="entry name" value="PRK12508.1"/>
    <property type="match status" value="1"/>
</dbReference>
<feature type="transmembrane region" description="Helical" evidence="7">
    <location>
        <begin position="30"/>
        <end position="47"/>
    </location>
</feature>
<dbReference type="NCBIfam" id="NF009159">
    <property type="entry name" value="PRK12504.1"/>
    <property type="match status" value="1"/>
</dbReference>
<dbReference type="Pfam" id="PF13244">
    <property type="entry name" value="MbhD"/>
    <property type="match status" value="1"/>
</dbReference>
<dbReference type="Pfam" id="PF04039">
    <property type="entry name" value="MnhB"/>
    <property type="match status" value="1"/>
</dbReference>
<sequence>MELLIDIVLLTFLAITALAISHVRKLFCAIMLASIFSLLCACLFVTMDAVDVAFTEAAVGTGIAGILMLGALRLTETREKRPPHQPWLALLVVCTTGAVLIYGTADLPAYGDPAAPIHQHVAPRYISQSQQEVGPPNFVTSVLASYRGFDTLGETLVIFTAGVSVVALLDFRSLRQFLRNRRRPSVMADHLVLRIVAKMFIPLILLFALYVQFHGDYGPGGGFQAGVIFASALILYTLTYGLAKALQVLPPRILYLLAAGGVLLYGGTGWLCVLRGGHFLDYRALASDPLVGQHLGILLIEAGVGMTVFAVMVLMFFAFSSRKEPQL</sequence>
<feature type="domain" description="MrpA C-terminal/MbhE" evidence="10">
    <location>
        <begin position="114"/>
        <end position="172"/>
    </location>
</feature>
<feature type="transmembrane region" description="Helical" evidence="7">
    <location>
        <begin position="254"/>
        <end position="277"/>
    </location>
</feature>
<feature type="domain" description="Na+/H+ antiporter MnhB subunit-related protein" evidence="8">
    <location>
        <begin position="192"/>
        <end position="313"/>
    </location>
</feature>
<dbReference type="AlphaFoldDB" id="A0A1G6ZST2"/>
<keyword evidence="5 7" id="KW-1133">Transmembrane helix</keyword>
<evidence type="ECO:0000256" key="6">
    <source>
        <dbReference type="ARBA" id="ARBA00023136"/>
    </source>
</evidence>
<evidence type="ECO:0000256" key="1">
    <source>
        <dbReference type="ARBA" id="ARBA00004651"/>
    </source>
</evidence>
<evidence type="ECO:0000259" key="9">
    <source>
        <dbReference type="Pfam" id="PF13244"/>
    </source>
</evidence>
<dbReference type="EMBL" id="FNAQ01000003">
    <property type="protein sequence ID" value="SDE05748.1"/>
    <property type="molecule type" value="Genomic_DNA"/>
</dbReference>
<evidence type="ECO:0000313" key="12">
    <source>
        <dbReference type="Proteomes" id="UP000243205"/>
    </source>
</evidence>
<protein>
    <submittedName>
        <fullName evidence="11">Multisubunit sodium/proton antiporter, MrpB subunit (TC 2.A.63.1)</fullName>
    </submittedName>
</protein>
<dbReference type="GO" id="GO:0005886">
    <property type="term" value="C:plasma membrane"/>
    <property type="evidence" value="ECO:0007669"/>
    <property type="project" value="UniProtKB-SubCell"/>
</dbReference>
<dbReference type="Pfam" id="PF20501">
    <property type="entry name" value="MbhE"/>
    <property type="match status" value="1"/>
</dbReference>
<feature type="domain" description="MrpA C-terminal/MbhD" evidence="9">
    <location>
        <begin position="12"/>
        <end position="76"/>
    </location>
</feature>
<feature type="transmembrane region" description="Helical" evidence="7">
    <location>
        <begin position="6"/>
        <end position="23"/>
    </location>
</feature>
<evidence type="ECO:0000259" key="8">
    <source>
        <dbReference type="Pfam" id="PF04039"/>
    </source>
</evidence>
<evidence type="ECO:0000313" key="11">
    <source>
        <dbReference type="EMBL" id="SDE05748.1"/>
    </source>
</evidence>
<reference evidence="12" key="1">
    <citation type="submission" date="2016-10" db="EMBL/GenBank/DDBJ databases">
        <authorList>
            <person name="Varghese N."/>
            <person name="Submissions S."/>
        </authorList>
    </citation>
    <scope>NUCLEOTIDE SEQUENCE [LARGE SCALE GENOMIC DNA]</scope>
    <source>
        <strain evidence="12">DSM 8987</strain>
    </source>
</reference>
<feature type="transmembrane region" description="Helical" evidence="7">
    <location>
        <begin position="152"/>
        <end position="171"/>
    </location>
</feature>
<proteinExistence type="inferred from homology"/>
<dbReference type="InterPro" id="IPR046806">
    <property type="entry name" value="MrpA_C/MbhE"/>
</dbReference>
<dbReference type="OrthoDB" id="2085045at2"/>
<dbReference type="InterPro" id="IPR007182">
    <property type="entry name" value="MnhB"/>
</dbReference>
<accession>A0A1G6ZST2</accession>
<dbReference type="PANTHER" id="PTHR33932">
    <property type="entry name" value="NA(+)/H(+) ANTIPORTER SUBUNIT B"/>
    <property type="match status" value="1"/>
</dbReference>
<evidence type="ECO:0000256" key="7">
    <source>
        <dbReference type="SAM" id="Phobius"/>
    </source>
</evidence>
<feature type="transmembrane region" description="Helical" evidence="7">
    <location>
        <begin position="87"/>
        <end position="105"/>
    </location>
</feature>
<feature type="transmembrane region" description="Helical" evidence="7">
    <location>
        <begin position="191"/>
        <end position="211"/>
    </location>
</feature>
<feature type="transmembrane region" description="Helical" evidence="7">
    <location>
        <begin position="53"/>
        <end position="75"/>
    </location>
</feature>